<evidence type="ECO:0000313" key="2">
    <source>
        <dbReference type="EMBL" id="KAG2488175.1"/>
    </source>
</evidence>
<keyword evidence="1" id="KW-0732">Signal</keyword>
<gene>
    <name evidence="2" type="ORF">HYH03_013317</name>
</gene>
<keyword evidence="3" id="KW-1185">Reference proteome</keyword>
<reference evidence="2" key="1">
    <citation type="journal article" date="2020" name="bioRxiv">
        <title>Comparative genomics of Chlamydomonas.</title>
        <authorList>
            <person name="Craig R.J."/>
            <person name="Hasan A.R."/>
            <person name="Ness R.W."/>
            <person name="Keightley P.D."/>
        </authorList>
    </citation>
    <scope>NUCLEOTIDE SEQUENCE</scope>
    <source>
        <strain evidence="2">CCAP 11/70</strain>
    </source>
</reference>
<feature type="signal peptide" evidence="1">
    <location>
        <begin position="1"/>
        <end position="24"/>
    </location>
</feature>
<dbReference type="Proteomes" id="UP000612055">
    <property type="component" value="Unassembled WGS sequence"/>
</dbReference>
<name>A0A835XR82_9CHLO</name>
<protein>
    <submittedName>
        <fullName evidence="2">Uncharacterized protein</fullName>
    </submittedName>
</protein>
<feature type="chain" id="PRO_5032695831" evidence="1">
    <location>
        <begin position="25"/>
        <end position="102"/>
    </location>
</feature>
<dbReference type="SUPFAM" id="SSF57196">
    <property type="entry name" value="EGF/Laminin"/>
    <property type="match status" value="1"/>
</dbReference>
<evidence type="ECO:0000256" key="1">
    <source>
        <dbReference type="SAM" id="SignalP"/>
    </source>
</evidence>
<sequence>MRASLAALGLLALLLSLAPPAVQCDDGPFSLADGGSLVVLDENHMEVPQNNDACATQPCGLAAICTPTGPDTRACSCPDKSGLILRRLAKTKSAAEMCDQPP</sequence>
<dbReference type="EMBL" id="JAEHOE010000087">
    <property type="protein sequence ID" value="KAG2488175.1"/>
    <property type="molecule type" value="Genomic_DNA"/>
</dbReference>
<dbReference type="AlphaFoldDB" id="A0A835XR82"/>
<comment type="caution">
    <text evidence="2">The sequence shown here is derived from an EMBL/GenBank/DDBJ whole genome shotgun (WGS) entry which is preliminary data.</text>
</comment>
<evidence type="ECO:0000313" key="3">
    <source>
        <dbReference type="Proteomes" id="UP000612055"/>
    </source>
</evidence>
<accession>A0A835XR82</accession>
<proteinExistence type="predicted"/>
<organism evidence="2 3">
    <name type="scientific">Edaphochlamys debaryana</name>
    <dbReference type="NCBI Taxonomy" id="47281"/>
    <lineage>
        <taxon>Eukaryota</taxon>
        <taxon>Viridiplantae</taxon>
        <taxon>Chlorophyta</taxon>
        <taxon>core chlorophytes</taxon>
        <taxon>Chlorophyceae</taxon>
        <taxon>CS clade</taxon>
        <taxon>Chlamydomonadales</taxon>
        <taxon>Chlamydomonadales incertae sedis</taxon>
        <taxon>Edaphochlamys</taxon>
    </lineage>
</organism>